<evidence type="ECO:0000256" key="1">
    <source>
        <dbReference type="ARBA" id="ARBA00004240"/>
    </source>
</evidence>
<dbReference type="Proteomes" id="UP000029964">
    <property type="component" value="Unassembled WGS sequence"/>
</dbReference>
<dbReference type="SUPFAM" id="SSF51735">
    <property type="entry name" value="NAD(P)-binding Rossmann-fold domains"/>
    <property type="match status" value="1"/>
</dbReference>
<comment type="catalytic activity">
    <reaction evidence="11">
        <text>sphinganine + NADP(+) = 3-oxosphinganine + NADPH + H(+)</text>
        <dbReference type="Rhea" id="RHEA:22640"/>
        <dbReference type="ChEBI" id="CHEBI:15378"/>
        <dbReference type="ChEBI" id="CHEBI:57783"/>
        <dbReference type="ChEBI" id="CHEBI:57817"/>
        <dbReference type="ChEBI" id="CHEBI:58299"/>
        <dbReference type="ChEBI" id="CHEBI:58349"/>
        <dbReference type="EC" id="1.1.1.102"/>
    </reaction>
    <physiologicalReaction direction="right-to-left" evidence="11">
        <dbReference type="Rhea" id="RHEA:22642"/>
    </physiologicalReaction>
</comment>
<sequence length="348" mass="38353">MDLSTFNSIALAGLFAFILLNMTGLLGGNRMPVEGKTVLITGGSEGLGLAAAKKLAAKGANIILVSRSVDKLQNALQTLKTAARNPRTQRFHYISADVSIPSYAAPVIREAITWNNGRAPDIVWCVAGTSVPQLFLDMEMSSMRRQMDINYFGTADMSHAILKEWLSPDSPVENQQPRHLVMTTSAVIFYPIPGYTPYTPSKFAIRGLAESLSREVMLYPQDVRVHMVCPGTILSPGFEQEQLVKPDITKKLEQSDPRQTPEEVAEACIRGLEKGEFLITVNLLNWVMKLGCLGSAIRNNAIVDGIVAALMMLIVWPIVNIDYHGQIRRWAKKHGHPATWTTPTTNKP</sequence>
<evidence type="ECO:0000313" key="14">
    <source>
        <dbReference type="Proteomes" id="UP000029964"/>
    </source>
</evidence>
<dbReference type="GO" id="GO:0006666">
    <property type="term" value="P:3-keto-sphinganine metabolic process"/>
    <property type="evidence" value="ECO:0007669"/>
    <property type="project" value="InterPro"/>
</dbReference>
<dbReference type="PANTHER" id="PTHR43550:SF3">
    <property type="entry name" value="3-KETODIHYDROSPHINGOSINE REDUCTASE"/>
    <property type="match status" value="1"/>
</dbReference>
<accession>A0A086THT6</accession>
<dbReference type="OrthoDB" id="10267115at2759"/>
<reference evidence="14" key="1">
    <citation type="journal article" date="2014" name="Genome Announc.">
        <title>Genome sequence and annotation of Acremonium chrysogenum, producer of the beta-lactam antibiotic cephalosporin C.</title>
        <authorList>
            <person name="Terfehr D."/>
            <person name="Dahlmann T.A."/>
            <person name="Specht T."/>
            <person name="Zadra I."/>
            <person name="Kuernsteiner H."/>
            <person name="Kueck U."/>
        </authorList>
    </citation>
    <scope>NUCLEOTIDE SEQUENCE [LARGE SCALE GENOMIC DNA]</scope>
    <source>
        <strain evidence="14">ATCC 11550 / CBS 779.69 / DSM 880 / IAM 14645 / JCM 23072 / IMI 49137</strain>
    </source>
</reference>
<organism evidence="13 14">
    <name type="scientific">Hapsidospora chrysogenum (strain ATCC 11550 / CBS 779.69 / DSM 880 / IAM 14645 / JCM 23072 / IMI 49137)</name>
    <name type="common">Acremonium chrysogenum</name>
    <dbReference type="NCBI Taxonomy" id="857340"/>
    <lineage>
        <taxon>Eukaryota</taxon>
        <taxon>Fungi</taxon>
        <taxon>Dikarya</taxon>
        <taxon>Ascomycota</taxon>
        <taxon>Pezizomycotina</taxon>
        <taxon>Sordariomycetes</taxon>
        <taxon>Hypocreomycetidae</taxon>
        <taxon>Hypocreales</taxon>
        <taxon>Bionectriaceae</taxon>
        <taxon>Hapsidospora</taxon>
    </lineage>
</organism>
<keyword evidence="7" id="KW-0560">Oxidoreductase</keyword>
<evidence type="ECO:0000256" key="2">
    <source>
        <dbReference type="ARBA" id="ARBA00004760"/>
    </source>
</evidence>
<dbReference type="EMBL" id="JPKY01000001">
    <property type="protein sequence ID" value="KFH48918.1"/>
    <property type="molecule type" value="Genomic_DNA"/>
</dbReference>
<dbReference type="InterPro" id="IPR002347">
    <property type="entry name" value="SDR_fam"/>
</dbReference>
<keyword evidence="12" id="KW-0472">Membrane</keyword>
<comment type="function">
    <text evidence="10">Catalyzes the reduction of 3'-oxosphinganine (3-ketodihydrosphingosine/KDS) to sphinganine (dihydrosphingosine/DHS), the second step of de novo sphingolipid biosynthesis.</text>
</comment>
<keyword evidence="6" id="KW-0746">Sphingolipid metabolism</keyword>
<evidence type="ECO:0000256" key="12">
    <source>
        <dbReference type="SAM" id="Phobius"/>
    </source>
</evidence>
<comment type="pathway">
    <text evidence="2">Lipid metabolism; sphingolipid metabolism.</text>
</comment>
<keyword evidence="14" id="KW-1185">Reference proteome</keyword>
<dbReference type="GO" id="GO:0047560">
    <property type="term" value="F:3-dehydrosphinganine reductase activity"/>
    <property type="evidence" value="ECO:0007669"/>
    <property type="project" value="UniProtKB-EC"/>
</dbReference>
<evidence type="ECO:0000256" key="10">
    <source>
        <dbReference type="ARBA" id="ARBA00044737"/>
    </source>
</evidence>
<evidence type="ECO:0000256" key="3">
    <source>
        <dbReference type="ARBA" id="ARBA00004991"/>
    </source>
</evidence>
<evidence type="ECO:0000256" key="9">
    <source>
        <dbReference type="ARBA" id="ARBA00026112"/>
    </source>
</evidence>
<dbReference type="EC" id="1.1.1.102" evidence="9"/>
<dbReference type="STRING" id="857340.A0A086THT6"/>
<dbReference type="PANTHER" id="PTHR43550">
    <property type="entry name" value="3-KETODIHYDROSPHINGOSINE REDUCTASE"/>
    <property type="match status" value="1"/>
</dbReference>
<dbReference type="PRINTS" id="PR00081">
    <property type="entry name" value="GDHRDH"/>
</dbReference>
<comment type="subcellular location">
    <subcellularLocation>
        <location evidence="1">Endoplasmic reticulum</location>
    </subcellularLocation>
</comment>
<gene>
    <name evidence="13" type="ORF">ACRE_000930</name>
</gene>
<evidence type="ECO:0000313" key="13">
    <source>
        <dbReference type="EMBL" id="KFH48918.1"/>
    </source>
</evidence>
<evidence type="ECO:0000256" key="4">
    <source>
        <dbReference type="ARBA" id="ARBA00022824"/>
    </source>
</evidence>
<evidence type="ECO:0000256" key="5">
    <source>
        <dbReference type="ARBA" id="ARBA00022857"/>
    </source>
</evidence>
<name>A0A086THT6_HAPC1</name>
<dbReference type="AlphaFoldDB" id="A0A086THT6"/>
<dbReference type="Gene3D" id="3.40.50.720">
    <property type="entry name" value="NAD(P)-binding Rossmann-like Domain"/>
    <property type="match status" value="1"/>
</dbReference>
<keyword evidence="4" id="KW-0256">Endoplasmic reticulum</keyword>
<dbReference type="GO" id="GO:0005789">
    <property type="term" value="C:endoplasmic reticulum membrane"/>
    <property type="evidence" value="ECO:0007669"/>
    <property type="project" value="TreeGrafter"/>
</dbReference>
<proteinExistence type="predicted"/>
<protein>
    <recommendedName>
        <fullName evidence="9">3-dehydrosphinganine reductase</fullName>
        <ecNumber evidence="9">1.1.1.102</ecNumber>
    </recommendedName>
</protein>
<dbReference type="Pfam" id="PF00106">
    <property type="entry name" value="adh_short"/>
    <property type="match status" value="1"/>
</dbReference>
<evidence type="ECO:0000256" key="8">
    <source>
        <dbReference type="ARBA" id="ARBA00023098"/>
    </source>
</evidence>
<keyword evidence="12" id="KW-0812">Transmembrane</keyword>
<dbReference type="InterPro" id="IPR045022">
    <property type="entry name" value="KDSR-like"/>
</dbReference>
<keyword evidence="5" id="KW-0521">NADP</keyword>
<feature type="transmembrane region" description="Helical" evidence="12">
    <location>
        <begin position="301"/>
        <end position="323"/>
    </location>
</feature>
<comment type="caution">
    <text evidence="13">The sequence shown here is derived from an EMBL/GenBank/DDBJ whole genome shotgun (WGS) entry which is preliminary data.</text>
</comment>
<dbReference type="GO" id="GO:0030148">
    <property type="term" value="P:sphingolipid biosynthetic process"/>
    <property type="evidence" value="ECO:0007669"/>
    <property type="project" value="InterPro"/>
</dbReference>
<evidence type="ECO:0000256" key="7">
    <source>
        <dbReference type="ARBA" id="ARBA00023002"/>
    </source>
</evidence>
<dbReference type="CDD" id="cd08939">
    <property type="entry name" value="KDSR-like_SDR_c"/>
    <property type="match status" value="1"/>
</dbReference>
<dbReference type="InterPro" id="IPR036291">
    <property type="entry name" value="NAD(P)-bd_dom_sf"/>
</dbReference>
<keyword evidence="8" id="KW-0443">Lipid metabolism</keyword>
<evidence type="ECO:0000256" key="11">
    <source>
        <dbReference type="ARBA" id="ARBA00048930"/>
    </source>
</evidence>
<dbReference type="HOGENOM" id="CLU_010194_3_0_1"/>
<comment type="pathway">
    <text evidence="3">Sphingolipid metabolism.</text>
</comment>
<keyword evidence="12" id="KW-1133">Transmembrane helix</keyword>
<evidence type="ECO:0000256" key="6">
    <source>
        <dbReference type="ARBA" id="ARBA00022919"/>
    </source>
</evidence>